<sequence length="437" mass="48052">MGDGAVIGVAPEGTRLGDIVCTFLESCLALVFRPTSATTSSPGDGSGYEVLQGGSFSLVGRAIIHLLGGEEQRRYKTVLSPDKTVEIVQAKGSFIKGRDAPWPVTVSMDMPTLWLVTRSEANLATRGFSKAMLDLLPREDSSAVLGRSKPADEERDSSGLTSTQKFDREVLMLQSDPQLRKHALGPGSAGIVNLGSTGYISSTLQTLYMLKPIRMDILNDITVRSASGIGAALNHLFKHLHSSSLPVSPLVLTRAFGWEDRKLGEAQDISEFFRKFTELFSSGKLGDRLRNTFDSLFCGKTERSVRDHGSSMIEQFYDLQANTRGLDTAEINTLEDSIRDYCATYEGVTVHLRTIPPVFLIHVKNFFYDIEKDNLAMVRTRFIYPRVLDLASIVDNGTENSPSELLYQLHGLATLCNLDNATYREDGLTSVSHLAEL</sequence>
<dbReference type="InterPro" id="IPR028889">
    <property type="entry name" value="USP"/>
</dbReference>
<proteinExistence type="predicted"/>
<dbReference type="InterPro" id="IPR038765">
    <property type="entry name" value="Papain-like_cys_pep_sf"/>
</dbReference>
<reference evidence="2" key="1">
    <citation type="journal article" date="2023" name="Mol. Phylogenet. Evol.">
        <title>Genome-scale phylogeny and comparative genomics of the fungal order Sordariales.</title>
        <authorList>
            <person name="Hensen N."/>
            <person name="Bonometti L."/>
            <person name="Westerberg I."/>
            <person name="Brannstrom I.O."/>
            <person name="Guillou S."/>
            <person name="Cros-Aarteil S."/>
            <person name="Calhoun S."/>
            <person name="Haridas S."/>
            <person name="Kuo A."/>
            <person name="Mondo S."/>
            <person name="Pangilinan J."/>
            <person name="Riley R."/>
            <person name="LaButti K."/>
            <person name="Andreopoulos B."/>
            <person name="Lipzen A."/>
            <person name="Chen C."/>
            <person name="Yan M."/>
            <person name="Daum C."/>
            <person name="Ng V."/>
            <person name="Clum A."/>
            <person name="Steindorff A."/>
            <person name="Ohm R.A."/>
            <person name="Martin F."/>
            <person name="Silar P."/>
            <person name="Natvig D.O."/>
            <person name="Lalanne C."/>
            <person name="Gautier V."/>
            <person name="Ament-Velasquez S.L."/>
            <person name="Kruys A."/>
            <person name="Hutchinson M.I."/>
            <person name="Powell A.J."/>
            <person name="Barry K."/>
            <person name="Miller A.N."/>
            <person name="Grigoriev I.V."/>
            <person name="Debuchy R."/>
            <person name="Gladieux P."/>
            <person name="Hiltunen Thoren M."/>
            <person name="Johannesson H."/>
        </authorList>
    </citation>
    <scope>NUCLEOTIDE SEQUENCE</scope>
    <source>
        <strain evidence="2">CBS 141.50</strain>
    </source>
</reference>
<dbReference type="InterPro" id="IPR050164">
    <property type="entry name" value="Peptidase_C19"/>
</dbReference>
<dbReference type="EMBL" id="MU853624">
    <property type="protein sequence ID" value="KAK4140762.1"/>
    <property type="molecule type" value="Genomic_DNA"/>
</dbReference>
<dbReference type="GO" id="GO:0005634">
    <property type="term" value="C:nucleus"/>
    <property type="evidence" value="ECO:0007669"/>
    <property type="project" value="TreeGrafter"/>
</dbReference>
<dbReference type="GO" id="GO:0031647">
    <property type="term" value="P:regulation of protein stability"/>
    <property type="evidence" value="ECO:0007669"/>
    <property type="project" value="TreeGrafter"/>
</dbReference>
<dbReference type="GO" id="GO:0016579">
    <property type="term" value="P:protein deubiquitination"/>
    <property type="evidence" value="ECO:0007669"/>
    <property type="project" value="InterPro"/>
</dbReference>
<feature type="domain" description="USP" evidence="1">
    <location>
        <begin position="189"/>
        <end position="437"/>
    </location>
</feature>
<organism evidence="2 3">
    <name type="scientific">Dichotomopilus funicola</name>
    <dbReference type="NCBI Taxonomy" id="1934379"/>
    <lineage>
        <taxon>Eukaryota</taxon>
        <taxon>Fungi</taxon>
        <taxon>Dikarya</taxon>
        <taxon>Ascomycota</taxon>
        <taxon>Pezizomycotina</taxon>
        <taxon>Sordariomycetes</taxon>
        <taxon>Sordariomycetidae</taxon>
        <taxon>Sordariales</taxon>
        <taxon>Chaetomiaceae</taxon>
        <taxon>Dichotomopilus</taxon>
    </lineage>
</organism>
<accession>A0AAN6UX20</accession>
<dbReference type="GeneID" id="87818473"/>
<name>A0AAN6UX20_9PEZI</name>
<dbReference type="Pfam" id="PF00443">
    <property type="entry name" value="UCH"/>
    <property type="match status" value="1"/>
</dbReference>
<dbReference type="SUPFAM" id="SSF54001">
    <property type="entry name" value="Cysteine proteinases"/>
    <property type="match status" value="1"/>
</dbReference>
<dbReference type="Gene3D" id="3.90.70.10">
    <property type="entry name" value="Cysteine proteinases"/>
    <property type="match status" value="1"/>
</dbReference>
<protein>
    <recommendedName>
        <fullName evidence="1">USP domain-containing protein</fullName>
    </recommendedName>
</protein>
<keyword evidence="3" id="KW-1185">Reference proteome</keyword>
<dbReference type="AlphaFoldDB" id="A0AAN6UX20"/>
<evidence type="ECO:0000313" key="2">
    <source>
        <dbReference type="EMBL" id="KAK4140762.1"/>
    </source>
</evidence>
<dbReference type="PANTHER" id="PTHR24006">
    <property type="entry name" value="UBIQUITIN CARBOXYL-TERMINAL HYDROLASE"/>
    <property type="match status" value="1"/>
</dbReference>
<dbReference type="PROSITE" id="PS50235">
    <property type="entry name" value="USP_3"/>
    <property type="match status" value="1"/>
</dbReference>
<reference evidence="2" key="2">
    <citation type="submission" date="2023-05" db="EMBL/GenBank/DDBJ databases">
        <authorList>
            <consortium name="Lawrence Berkeley National Laboratory"/>
            <person name="Steindorff A."/>
            <person name="Hensen N."/>
            <person name="Bonometti L."/>
            <person name="Westerberg I."/>
            <person name="Brannstrom I.O."/>
            <person name="Guillou S."/>
            <person name="Cros-Aarteil S."/>
            <person name="Calhoun S."/>
            <person name="Haridas S."/>
            <person name="Kuo A."/>
            <person name="Mondo S."/>
            <person name="Pangilinan J."/>
            <person name="Riley R."/>
            <person name="Labutti K."/>
            <person name="Andreopoulos B."/>
            <person name="Lipzen A."/>
            <person name="Chen C."/>
            <person name="Yanf M."/>
            <person name="Daum C."/>
            <person name="Ng V."/>
            <person name="Clum A."/>
            <person name="Ohm R."/>
            <person name="Martin F."/>
            <person name="Silar P."/>
            <person name="Natvig D."/>
            <person name="Lalanne C."/>
            <person name="Gautier V."/>
            <person name="Ament-Velasquez S.L."/>
            <person name="Kruys A."/>
            <person name="Hutchinson M.I."/>
            <person name="Powell A.J."/>
            <person name="Barry K."/>
            <person name="Miller A.N."/>
            <person name="Grigoriev I.V."/>
            <person name="Debuchy R."/>
            <person name="Gladieux P."/>
            <person name="Thoren M.H."/>
            <person name="Johannesson H."/>
        </authorList>
    </citation>
    <scope>NUCLEOTIDE SEQUENCE</scope>
    <source>
        <strain evidence="2">CBS 141.50</strain>
    </source>
</reference>
<gene>
    <name evidence="2" type="ORF">C8A04DRAFT_31737</name>
</gene>
<evidence type="ECO:0000259" key="1">
    <source>
        <dbReference type="PROSITE" id="PS50235"/>
    </source>
</evidence>
<comment type="caution">
    <text evidence="2">The sequence shown here is derived from an EMBL/GenBank/DDBJ whole genome shotgun (WGS) entry which is preliminary data.</text>
</comment>
<dbReference type="InterPro" id="IPR001394">
    <property type="entry name" value="Peptidase_C19_UCH"/>
</dbReference>
<dbReference type="Proteomes" id="UP001302676">
    <property type="component" value="Unassembled WGS sequence"/>
</dbReference>
<dbReference type="PANTHER" id="PTHR24006:SF644">
    <property type="entry name" value="UBIQUITIN CARBOXYL-TERMINAL HYDROLASE 7"/>
    <property type="match status" value="1"/>
</dbReference>
<dbReference type="GO" id="GO:0005829">
    <property type="term" value="C:cytosol"/>
    <property type="evidence" value="ECO:0007669"/>
    <property type="project" value="TreeGrafter"/>
</dbReference>
<dbReference type="GO" id="GO:0004843">
    <property type="term" value="F:cysteine-type deubiquitinase activity"/>
    <property type="evidence" value="ECO:0007669"/>
    <property type="project" value="InterPro"/>
</dbReference>
<evidence type="ECO:0000313" key="3">
    <source>
        <dbReference type="Proteomes" id="UP001302676"/>
    </source>
</evidence>
<dbReference type="RefSeq" id="XP_062634133.1">
    <property type="nucleotide sequence ID" value="XM_062781860.1"/>
</dbReference>